<proteinExistence type="predicted"/>
<organism evidence="1 2">
    <name type="scientific">Lophium mytilinum</name>
    <dbReference type="NCBI Taxonomy" id="390894"/>
    <lineage>
        <taxon>Eukaryota</taxon>
        <taxon>Fungi</taxon>
        <taxon>Dikarya</taxon>
        <taxon>Ascomycota</taxon>
        <taxon>Pezizomycotina</taxon>
        <taxon>Dothideomycetes</taxon>
        <taxon>Pleosporomycetidae</taxon>
        <taxon>Mytilinidiales</taxon>
        <taxon>Mytilinidiaceae</taxon>
        <taxon>Lophium</taxon>
    </lineage>
</organism>
<dbReference type="InterPro" id="IPR014839">
    <property type="entry name" value="Crt10"/>
</dbReference>
<protein>
    <recommendedName>
        <fullName evidence="3">WD40 repeat-like protein</fullName>
    </recommendedName>
</protein>
<dbReference type="SUPFAM" id="SSF50978">
    <property type="entry name" value="WD40 repeat-like"/>
    <property type="match status" value="1"/>
</dbReference>
<dbReference type="EMBL" id="MU004195">
    <property type="protein sequence ID" value="KAF2491892.1"/>
    <property type="molecule type" value="Genomic_DNA"/>
</dbReference>
<gene>
    <name evidence="1" type="ORF">BU16DRAFT_530314</name>
</gene>
<dbReference type="Pfam" id="PF08728">
    <property type="entry name" value="CRT10"/>
    <property type="match status" value="2"/>
</dbReference>
<dbReference type="AlphaFoldDB" id="A0A6A6QI49"/>
<name>A0A6A6QI49_9PEZI</name>
<keyword evidence="2" id="KW-1185">Reference proteome</keyword>
<dbReference type="InterPro" id="IPR036322">
    <property type="entry name" value="WD40_repeat_dom_sf"/>
</dbReference>
<evidence type="ECO:0008006" key="3">
    <source>
        <dbReference type="Google" id="ProtNLM"/>
    </source>
</evidence>
<evidence type="ECO:0000313" key="2">
    <source>
        <dbReference type="Proteomes" id="UP000799750"/>
    </source>
</evidence>
<sequence length="576" mass="64471">MEDRRRPFQEVSVRSIVGHKGAERFEHDDKPKRVCDWRVNLTALSKKCNLFFIACSEEIHIHRPTFPEQRLSSKPILKLRLPVSRPGLQGYLDPHNPHSVNRVLLDFLGHEEALLVACDDGDVIGFFVKDILKQEPHAATAPDDVCSVRPFFHLNVGRSAWGLAIHSEARLIAVSANTRKVTVFALALSLSAESLALNPPRTYEMKLESKDMGDNIPSIHFNNTGLDRKGQWLLCGTIAGHVIVWDTHRTPFYAETLSVGSCFGVVHEVQQPDQCTCIDQHGYPHAIWNSVFLDPRSFKYTRRIEVALGTPKKEQSTSFWDISASKLDIPGGQKLLGSPDGRPPLSAIVSIDNTGAIVVIDGEWNHDDDSTGEEEGEPIGIDRATDQPSPPFYLGQEFSDGDRTPSSDSHCPVLIVAKRDLFLVQPLTSEGWCRRLPVIAFHDPLAQNQTQFPKSRDRICFIEQIPELGVVIVASSIGRAAVITLTQSDELDEEDLPKPVYGFRLDHLLPFPEQEKDGWRRGWMLGIAASPLQGMLDAEGVRRWRLMLYYADHTVLAYEIGKIREPQNQGVEALVI</sequence>
<reference evidence="1" key="1">
    <citation type="journal article" date="2020" name="Stud. Mycol.">
        <title>101 Dothideomycetes genomes: a test case for predicting lifestyles and emergence of pathogens.</title>
        <authorList>
            <person name="Haridas S."/>
            <person name="Albert R."/>
            <person name="Binder M."/>
            <person name="Bloem J."/>
            <person name="Labutti K."/>
            <person name="Salamov A."/>
            <person name="Andreopoulos B."/>
            <person name="Baker S."/>
            <person name="Barry K."/>
            <person name="Bills G."/>
            <person name="Bluhm B."/>
            <person name="Cannon C."/>
            <person name="Castanera R."/>
            <person name="Culley D."/>
            <person name="Daum C."/>
            <person name="Ezra D."/>
            <person name="Gonzalez J."/>
            <person name="Henrissat B."/>
            <person name="Kuo A."/>
            <person name="Liang C."/>
            <person name="Lipzen A."/>
            <person name="Lutzoni F."/>
            <person name="Magnuson J."/>
            <person name="Mondo S."/>
            <person name="Nolan M."/>
            <person name="Ohm R."/>
            <person name="Pangilinan J."/>
            <person name="Park H.-J."/>
            <person name="Ramirez L."/>
            <person name="Alfaro M."/>
            <person name="Sun H."/>
            <person name="Tritt A."/>
            <person name="Yoshinaga Y."/>
            <person name="Zwiers L.-H."/>
            <person name="Turgeon B."/>
            <person name="Goodwin S."/>
            <person name="Spatafora J."/>
            <person name="Crous P."/>
            <person name="Grigoriev I."/>
        </authorList>
    </citation>
    <scope>NUCLEOTIDE SEQUENCE</scope>
    <source>
        <strain evidence="1">CBS 269.34</strain>
    </source>
</reference>
<dbReference type="OrthoDB" id="5591786at2759"/>
<evidence type="ECO:0000313" key="1">
    <source>
        <dbReference type="EMBL" id="KAF2491892.1"/>
    </source>
</evidence>
<dbReference type="Proteomes" id="UP000799750">
    <property type="component" value="Unassembled WGS sequence"/>
</dbReference>
<accession>A0A6A6QI49</accession>